<feature type="compositionally biased region" description="Basic and acidic residues" evidence="1">
    <location>
        <begin position="652"/>
        <end position="677"/>
    </location>
</feature>
<name>A0A437A8G1_ARTFL</name>
<feature type="compositionally biased region" description="Polar residues" evidence="1">
    <location>
        <begin position="224"/>
        <end position="239"/>
    </location>
</feature>
<feature type="region of interest" description="Disordered" evidence="1">
    <location>
        <begin position="311"/>
        <end position="379"/>
    </location>
</feature>
<feature type="compositionally biased region" description="Basic and acidic residues" evidence="1">
    <location>
        <begin position="1052"/>
        <end position="1070"/>
    </location>
</feature>
<feature type="compositionally biased region" description="Low complexity" evidence="1">
    <location>
        <begin position="1003"/>
        <end position="1025"/>
    </location>
</feature>
<feature type="compositionally biased region" description="Basic and acidic residues" evidence="1">
    <location>
        <begin position="940"/>
        <end position="953"/>
    </location>
</feature>
<feature type="region of interest" description="Disordered" evidence="1">
    <location>
        <begin position="1"/>
        <end position="50"/>
    </location>
</feature>
<dbReference type="VEuPathDB" id="FungiDB:DFL_001744"/>
<comment type="caution">
    <text evidence="2">The sequence shown here is derived from an EMBL/GenBank/DDBJ whole genome shotgun (WGS) entry which is preliminary data.</text>
</comment>
<feature type="compositionally biased region" description="Basic and acidic residues" evidence="1">
    <location>
        <begin position="707"/>
        <end position="728"/>
    </location>
</feature>
<dbReference type="RefSeq" id="XP_067493057.1">
    <property type="nucleotide sequence ID" value="XM_067630411.1"/>
</dbReference>
<feature type="region of interest" description="Disordered" evidence="1">
    <location>
        <begin position="1117"/>
        <end position="1204"/>
    </location>
</feature>
<sequence length="1321" mass="144024">MHRLLTKKHRDDEQPKAQNKLRSFKRNKSQPPPASRPQVDLTQALPPTDDFRISLMMPNLEKRFSVLREGEDQEGTGASGMGSGALASGTLFKDDKDGEFAKPTVAGLTDITEVASIRSGSRAEGSFDLPGRAAQTEDYSGSIMDRPRQGEGNVLFGGRQKVFRINPVAAGSDDVEESPLSPIGRGRIGGRALYTDDLPAQSGSRKASTADRESPRSQSPPPSNYNLDRNTQSSTNSGPSSLTRSSTTATSTSSNSRNFTQNTFVNAMASTTSSKPRKLIYEQALDRDNSEREQNMLETHLESHKLAIMAQKRAGSASPHPYSEEDERRRAMSPPVRSFARPFSPSHHEDLEPRGRLDISQNNPKPQIPSLRTSESSPALITSKTQANDVPFSFGFEQSGGSPKTISPRLETAVNNHGLPTPRPESDEYHDNRLPIAATGPTPSPSPLTEKYSTGPIISRDSEFTLDEAQGTKPTSRRSSVSELSQRPQQGPQTTFYEASDSEREINDGASSVYDDDEDPYIPFEQPLANHIPASSPPHKPQGHIVPAFPLEKQMLNPHSLSPTQAPHDFTPLHDSDSPTLPPNAGLSNMIRQHLRSDSGISSIYAPSMHGKISEPLPEPPSLAQALATWNQDQYPDYDEEAPFQPDAPQVEVHEPKPKFSLSELKKKEAEEKKPQVEKPAAALKSIPMERNRSDNTLSTGDDETDEWRTQLEEKKKMLQQRLQEHSGRNSPAPGFADSTEDLPKNSILKPGMLGNMLKGKSSPASTPGKEESKALKMLGISPLLNQSKESFGRREDEEEAVLDRSEERLRLQSRPDMHQPHSDARSRGPGPMPGQRPHHPYGQGSPGPGRPYPLHQGPSPHNQPHPNGPRSFLPMTAPPQNSSRKGAGHIPIEAGMPPASNMHREFVEQGRGGQRQGPGMPPHMQHRSPPPSRGYEPMGRSEFRPPHDRQDGRGPPLQQSGRPRTRSNAQPPPNEFMHKSPPHSKGPMRQRPSEEDLRGRQRGPPRMPGVNDMNGVMTTVTTGTAPLPLNIDKKPQTSKGKQADPVQQREPQLRTEAKPAEPVARDRRPGNLTVSSTEAVSQSRFSTEDSPQGSSFVGRFRSNSKSHKITSIAMFEQENASQPSLPSPPKLPQTVPSSMSKAPLTASSGNAQTLAELTGSDGANPAFQKTGAPAAGARDGKRPRIRKADISEPTLLHTTSQMPVSNLIDAGSKVYHRVLPPGLSDSPQVRQRSGSDESASRVPRGAAMPPQGQRTSDPDNDRTRVLRKAASDGSSLRERAASSSRHRPAMPSPMPYFGTDGRPLNAAPHPFPNNAPAGMI</sequence>
<reference evidence="2 3" key="1">
    <citation type="submission" date="2019-01" db="EMBL/GenBank/DDBJ databases">
        <title>Intercellular communication is required for trap formation in the nematode-trapping fungus Duddingtonia flagrans.</title>
        <authorList>
            <person name="Youssar L."/>
            <person name="Wernet V."/>
            <person name="Hensel N."/>
            <person name="Hildebrandt H.-G."/>
            <person name="Fischer R."/>
        </authorList>
    </citation>
    <scope>NUCLEOTIDE SEQUENCE [LARGE SCALE GENOMIC DNA]</scope>
    <source>
        <strain evidence="2 3">CBS H-5679</strain>
    </source>
</reference>
<feature type="compositionally biased region" description="Polar residues" evidence="1">
    <location>
        <begin position="1073"/>
        <end position="1096"/>
    </location>
</feature>
<feature type="region of interest" description="Disordered" evidence="1">
    <location>
        <begin position="170"/>
        <end position="261"/>
    </location>
</feature>
<feature type="compositionally biased region" description="Polar residues" evidence="1">
    <location>
        <begin position="1135"/>
        <end position="1156"/>
    </location>
</feature>
<feature type="region of interest" description="Disordered" evidence="1">
    <location>
        <begin position="122"/>
        <end position="147"/>
    </location>
</feature>
<dbReference type="GeneID" id="93584055"/>
<feature type="compositionally biased region" description="Basic and acidic residues" evidence="1">
    <location>
        <begin position="791"/>
        <end position="827"/>
    </location>
</feature>
<feature type="compositionally biased region" description="Basic and acidic residues" evidence="1">
    <location>
        <begin position="424"/>
        <end position="433"/>
    </location>
</feature>
<evidence type="ECO:0000313" key="3">
    <source>
        <dbReference type="Proteomes" id="UP000283090"/>
    </source>
</evidence>
<dbReference type="STRING" id="97331.A0A437A8G1"/>
<feature type="region of interest" description="Disordered" evidence="1">
    <location>
        <begin position="391"/>
        <end position="545"/>
    </location>
</feature>
<protein>
    <submittedName>
        <fullName evidence="2">Uncharacterized protein</fullName>
    </submittedName>
</protein>
<feature type="compositionally biased region" description="Polar residues" evidence="1">
    <location>
        <begin position="958"/>
        <end position="970"/>
    </location>
</feature>
<feature type="compositionally biased region" description="Polar residues" evidence="1">
    <location>
        <begin position="359"/>
        <end position="379"/>
    </location>
</feature>
<proteinExistence type="predicted"/>
<evidence type="ECO:0000313" key="2">
    <source>
        <dbReference type="EMBL" id="RVD87513.1"/>
    </source>
</evidence>
<evidence type="ECO:0000256" key="1">
    <source>
        <dbReference type="SAM" id="MobiDB-lite"/>
    </source>
</evidence>
<feature type="region of interest" description="Disordered" evidence="1">
    <location>
        <begin position="602"/>
        <end position="1105"/>
    </location>
</feature>
<feature type="compositionally biased region" description="Low complexity" evidence="1">
    <location>
        <begin position="240"/>
        <end position="261"/>
    </location>
</feature>
<feature type="region of interest" description="Disordered" evidence="1">
    <location>
        <begin position="557"/>
        <end position="587"/>
    </location>
</feature>
<dbReference type="Proteomes" id="UP000283090">
    <property type="component" value="Unassembled WGS sequence"/>
</dbReference>
<feature type="compositionally biased region" description="Polar residues" evidence="1">
    <location>
        <begin position="472"/>
        <end position="497"/>
    </location>
</feature>
<keyword evidence="3" id="KW-1185">Reference proteome</keyword>
<dbReference type="EMBL" id="SAEB01000003">
    <property type="protein sequence ID" value="RVD87513.1"/>
    <property type="molecule type" value="Genomic_DNA"/>
</dbReference>
<feature type="compositionally biased region" description="Basic and acidic residues" evidence="1">
    <location>
        <begin position="346"/>
        <end position="357"/>
    </location>
</feature>
<gene>
    <name evidence="2" type="ORF">DFL_001744</name>
</gene>
<feature type="compositionally biased region" description="Low complexity" evidence="1">
    <location>
        <begin position="1306"/>
        <end position="1321"/>
    </location>
</feature>
<dbReference type="OrthoDB" id="5335210at2759"/>
<accession>A0A437A8G1</accession>
<feature type="compositionally biased region" description="Basic and acidic residues" evidence="1">
    <location>
        <begin position="1179"/>
        <end position="1191"/>
    </location>
</feature>
<organism evidence="2 3">
    <name type="scientific">Arthrobotrys flagrans</name>
    <name type="common">Nematode-trapping fungus</name>
    <name type="synonym">Trichothecium flagrans</name>
    <dbReference type="NCBI Taxonomy" id="97331"/>
    <lineage>
        <taxon>Eukaryota</taxon>
        <taxon>Fungi</taxon>
        <taxon>Dikarya</taxon>
        <taxon>Ascomycota</taxon>
        <taxon>Pezizomycotina</taxon>
        <taxon>Orbiliomycetes</taxon>
        <taxon>Orbiliales</taxon>
        <taxon>Orbiliaceae</taxon>
        <taxon>Arthrobotrys</taxon>
    </lineage>
</organism>
<feature type="region of interest" description="Disordered" evidence="1">
    <location>
        <begin position="1218"/>
        <end position="1321"/>
    </location>
</feature>